<dbReference type="InterPro" id="IPR018060">
    <property type="entry name" value="HTH_AraC"/>
</dbReference>
<organism evidence="5 6">
    <name type="scientific">Paenibacillus taihuensis</name>
    <dbReference type="NCBI Taxonomy" id="1156355"/>
    <lineage>
        <taxon>Bacteria</taxon>
        <taxon>Bacillati</taxon>
        <taxon>Bacillota</taxon>
        <taxon>Bacilli</taxon>
        <taxon>Bacillales</taxon>
        <taxon>Paenibacillaceae</taxon>
        <taxon>Paenibacillus</taxon>
    </lineage>
</organism>
<evidence type="ECO:0000259" key="4">
    <source>
        <dbReference type="PROSITE" id="PS01124"/>
    </source>
</evidence>
<name>A0A3D9SA07_9BACL</name>
<keyword evidence="6" id="KW-1185">Reference proteome</keyword>
<dbReference type="InterPro" id="IPR018062">
    <property type="entry name" value="HTH_AraC-typ_CS"/>
</dbReference>
<evidence type="ECO:0000313" key="6">
    <source>
        <dbReference type="Proteomes" id="UP000256304"/>
    </source>
</evidence>
<dbReference type="Pfam" id="PF02311">
    <property type="entry name" value="AraC_binding"/>
    <property type="match status" value="1"/>
</dbReference>
<dbReference type="SUPFAM" id="SSF51215">
    <property type="entry name" value="Regulatory protein AraC"/>
    <property type="match status" value="1"/>
</dbReference>
<dbReference type="GO" id="GO:0003700">
    <property type="term" value="F:DNA-binding transcription factor activity"/>
    <property type="evidence" value="ECO:0007669"/>
    <property type="project" value="InterPro"/>
</dbReference>
<keyword evidence="2 5" id="KW-0238">DNA-binding</keyword>
<reference evidence="5 6" key="1">
    <citation type="submission" date="2018-08" db="EMBL/GenBank/DDBJ databases">
        <title>Genomic Encyclopedia of Type Strains, Phase III (KMG-III): the genomes of soil and plant-associated and newly described type strains.</title>
        <authorList>
            <person name="Whitman W."/>
        </authorList>
    </citation>
    <scope>NUCLEOTIDE SEQUENCE [LARGE SCALE GENOMIC DNA]</scope>
    <source>
        <strain evidence="5 6">CGMCC 1.10966</strain>
    </source>
</reference>
<dbReference type="GO" id="GO:0043565">
    <property type="term" value="F:sequence-specific DNA binding"/>
    <property type="evidence" value="ECO:0007669"/>
    <property type="project" value="InterPro"/>
</dbReference>
<gene>
    <name evidence="5" type="ORF">A8990_10914</name>
</gene>
<dbReference type="InterPro" id="IPR009057">
    <property type="entry name" value="Homeodomain-like_sf"/>
</dbReference>
<dbReference type="SUPFAM" id="SSF46689">
    <property type="entry name" value="Homeodomain-like"/>
    <property type="match status" value="1"/>
</dbReference>
<dbReference type="InterPro" id="IPR003313">
    <property type="entry name" value="AraC-bd"/>
</dbReference>
<dbReference type="InterPro" id="IPR037923">
    <property type="entry name" value="HTH-like"/>
</dbReference>
<evidence type="ECO:0000256" key="1">
    <source>
        <dbReference type="ARBA" id="ARBA00023015"/>
    </source>
</evidence>
<dbReference type="Gene3D" id="2.60.120.10">
    <property type="entry name" value="Jelly Rolls"/>
    <property type="match status" value="1"/>
</dbReference>
<proteinExistence type="predicted"/>
<dbReference type="Proteomes" id="UP000256304">
    <property type="component" value="Unassembled WGS sequence"/>
</dbReference>
<dbReference type="EMBL" id="QTTN01000009">
    <property type="protein sequence ID" value="REE87369.1"/>
    <property type="molecule type" value="Genomic_DNA"/>
</dbReference>
<dbReference type="PROSITE" id="PS01124">
    <property type="entry name" value="HTH_ARAC_FAMILY_2"/>
    <property type="match status" value="1"/>
</dbReference>
<dbReference type="PANTHER" id="PTHR43280">
    <property type="entry name" value="ARAC-FAMILY TRANSCRIPTIONAL REGULATOR"/>
    <property type="match status" value="1"/>
</dbReference>
<evidence type="ECO:0000256" key="3">
    <source>
        <dbReference type="ARBA" id="ARBA00023163"/>
    </source>
</evidence>
<feature type="domain" description="HTH araC/xylS-type" evidence="4">
    <location>
        <begin position="176"/>
        <end position="274"/>
    </location>
</feature>
<dbReference type="Gene3D" id="1.10.10.60">
    <property type="entry name" value="Homeodomain-like"/>
    <property type="match status" value="1"/>
</dbReference>
<dbReference type="AlphaFoldDB" id="A0A3D9SA07"/>
<dbReference type="Pfam" id="PF12833">
    <property type="entry name" value="HTH_18"/>
    <property type="match status" value="1"/>
</dbReference>
<dbReference type="SMART" id="SM00342">
    <property type="entry name" value="HTH_ARAC"/>
    <property type="match status" value="1"/>
</dbReference>
<dbReference type="PANTHER" id="PTHR43280:SF2">
    <property type="entry name" value="HTH-TYPE TRANSCRIPTIONAL REGULATOR EXSA"/>
    <property type="match status" value="1"/>
</dbReference>
<keyword evidence="3" id="KW-0804">Transcription</keyword>
<sequence>MSDSLNLLLEHASLHIHGFDIHSRRELKVLGRVLPCYVMSYHKEGKATLRLGDTIYPIEKGHVVLIPPNCEHDHYKDTNEESVFLWWHFTFQIAGLIDVFRLFQLPLVFRLENTSEFEQAFLQFQNSATSRKASPGFLPTRILEKAKSLELLYHILVSAMNENAVNQPDSHASSFLDILAEIIQHPEQELSLSKLAQKIQMHPTYVSNRFKELFGKSPLQVHREMRVLKAKTLLTTSDLSIGEIALAAGFSGIPTFSRLFRAYVGVPPSQYRELNKPIGFET</sequence>
<dbReference type="RefSeq" id="WP_181909491.1">
    <property type="nucleotide sequence ID" value="NZ_QTTN01000009.1"/>
</dbReference>
<protein>
    <submittedName>
        <fullName evidence="5">AraC-like DNA-binding protein</fullName>
    </submittedName>
</protein>
<dbReference type="InterPro" id="IPR020449">
    <property type="entry name" value="Tscrpt_reg_AraC-type_HTH"/>
</dbReference>
<dbReference type="InterPro" id="IPR014710">
    <property type="entry name" value="RmlC-like_jellyroll"/>
</dbReference>
<comment type="caution">
    <text evidence="5">The sequence shown here is derived from an EMBL/GenBank/DDBJ whole genome shotgun (WGS) entry which is preliminary data.</text>
</comment>
<evidence type="ECO:0000256" key="2">
    <source>
        <dbReference type="ARBA" id="ARBA00023125"/>
    </source>
</evidence>
<dbReference type="PROSITE" id="PS00041">
    <property type="entry name" value="HTH_ARAC_FAMILY_1"/>
    <property type="match status" value="1"/>
</dbReference>
<keyword evidence="1" id="KW-0805">Transcription regulation</keyword>
<evidence type="ECO:0000313" key="5">
    <source>
        <dbReference type="EMBL" id="REE87369.1"/>
    </source>
</evidence>
<dbReference type="PRINTS" id="PR00032">
    <property type="entry name" value="HTHARAC"/>
</dbReference>
<accession>A0A3D9SA07</accession>